<accession>A0ABV5WNS7</accession>
<sequence length="186" mass="22378">MKNFSLEENTHKIEEFYHIVHKANEAYFTYWKEHTFLHWDWWLSVGLTILPWVIWWRWIDKANRARFMFTAFFIIIVCSWFDFCGVALGLWYYTGKVIPTIPSYAPWDFALFPVTMTLLIQFRPHISPLKKAIFYGLMVAFIGEPIFEWTGLYTKVHWQYAYSLPIYMLIYLAANWVSKRESFGAV</sequence>
<feature type="transmembrane region" description="Helical" evidence="1">
    <location>
        <begin position="41"/>
        <end position="59"/>
    </location>
</feature>
<evidence type="ECO:0000313" key="3">
    <source>
        <dbReference type="Proteomes" id="UP001589609"/>
    </source>
</evidence>
<keyword evidence="1" id="KW-0812">Transmembrane</keyword>
<feature type="transmembrane region" description="Helical" evidence="1">
    <location>
        <begin position="104"/>
        <end position="120"/>
    </location>
</feature>
<keyword evidence="1" id="KW-1133">Transmembrane helix</keyword>
<dbReference type="NCBIfam" id="NF041644">
    <property type="entry name" value="CBO0543_fam"/>
    <property type="match status" value="1"/>
</dbReference>
<comment type="caution">
    <text evidence="2">The sequence shown here is derived from an EMBL/GenBank/DDBJ whole genome shotgun (WGS) entry which is preliminary data.</text>
</comment>
<feature type="transmembrane region" description="Helical" evidence="1">
    <location>
        <begin position="71"/>
        <end position="92"/>
    </location>
</feature>
<keyword evidence="1" id="KW-0472">Membrane</keyword>
<name>A0ABV5WNS7_9BACI</name>
<dbReference type="EMBL" id="JBHMAF010000196">
    <property type="protein sequence ID" value="MFB9761975.1"/>
    <property type="molecule type" value="Genomic_DNA"/>
</dbReference>
<feature type="transmembrane region" description="Helical" evidence="1">
    <location>
        <begin position="132"/>
        <end position="152"/>
    </location>
</feature>
<protein>
    <submittedName>
        <fullName evidence="2">CBO0543 family protein</fullName>
    </submittedName>
</protein>
<feature type="transmembrane region" description="Helical" evidence="1">
    <location>
        <begin position="158"/>
        <end position="177"/>
    </location>
</feature>
<gene>
    <name evidence="2" type="ORF">ACFFMS_27495</name>
</gene>
<evidence type="ECO:0000256" key="1">
    <source>
        <dbReference type="SAM" id="Phobius"/>
    </source>
</evidence>
<keyword evidence="3" id="KW-1185">Reference proteome</keyword>
<evidence type="ECO:0000313" key="2">
    <source>
        <dbReference type="EMBL" id="MFB9761975.1"/>
    </source>
</evidence>
<dbReference type="Proteomes" id="UP001589609">
    <property type="component" value="Unassembled WGS sequence"/>
</dbReference>
<dbReference type="RefSeq" id="WP_379952025.1">
    <property type="nucleotide sequence ID" value="NZ_JBHMAF010000196.1"/>
</dbReference>
<reference evidence="2 3" key="1">
    <citation type="submission" date="2024-09" db="EMBL/GenBank/DDBJ databases">
        <authorList>
            <person name="Sun Q."/>
            <person name="Mori K."/>
        </authorList>
    </citation>
    <scope>NUCLEOTIDE SEQUENCE [LARGE SCALE GENOMIC DNA]</scope>
    <source>
        <strain evidence="2 3">JCM 11201</strain>
    </source>
</reference>
<organism evidence="2 3">
    <name type="scientific">Ectobacillus funiculus</name>
    <dbReference type="NCBI Taxonomy" id="137993"/>
    <lineage>
        <taxon>Bacteria</taxon>
        <taxon>Bacillati</taxon>
        <taxon>Bacillota</taxon>
        <taxon>Bacilli</taxon>
        <taxon>Bacillales</taxon>
        <taxon>Bacillaceae</taxon>
        <taxon>Ectobacillus</taxon>
    </lineage>
</organism>
<proteinExistence type="predicted"/>
<dbReference type="InterPro" id="IPR048147">
    <property type="entry name" value="CBO0543-like"/>
</dbReference>